<dbReference type="EMBL" id="KV878342">
    <property type="protein sequence ID" value="OJJ46496.1"/>
    <property type="molecule type" value="Genomic_DNA"/>
</dbReference>
<feature type="region of interest" description="Disordered" evidence="1">
    <location>
        <begin position="307"/>
        <end position="338"/>
    </location>
</feature>
<dbReference type="GeneID" id="34609522"/>
<organism evidence="2 3">
    <name type="scientific">Penicilliopsis zonata CBS 506.65</name>
    <dbReference type="NCBI Taxonomy" id="1073090"/>
    <lineage>
        <taxon>Eukaryota</taxon>
        <taxon>Fungi</taxon>
        <taxon>Dikarya</taxon>
        <taxon>Ascomycota</taxon>
        <taxon>Pezizomycotina</taxon>
        <taxon>Eurotiomycetes</taxon>
        <taxon>Eurotiomycetidae</taxon>
        <taxon>Eurotiales</taxon>
        <taxon>Aspergillaceae</taxon>
        <taxon>Penicilliopsis</taxon>
    </lineage>
</organism>
<accession>A0A1L9SHD4</accession>
<evidence type="ECO:0000313" key="2">
    <source>
        <dbReference type="EMBL" id="OJJ46496.1"/>
    </source>
</evidence>
<dbReference type="Proteomes" id="UP000184188">
    <property type="component" value="Unassembled WGS sequence"/>
</dbReference>
<protein>
    <submittedName>
        <fullName evidence="2">Uncharacterized protein</fullName>
    </submittedName>
</protein>
<dbReference type="OrthoDB" id="4177740at2759"/>
<feature type="compositionally biased region" description="Polar residues" evidence="1">
    <location>
        <begin position="326"/>
        <end position="338"/>
    </location>
</feature>
<dbReference type="RefSeq" id="XP_022581006.1">
    <property type="nucleotide sequence ID" value="XM_022723057.1"/>
</dbReference>
<sequence>MDTRATRLQRQAALRSKYEAAAQGILEAISSEPKKFFSPADLANLGVHLLPFDPLSEEFIQSRKCLFQPLSTDFLAEFFIEDSELMDSDRKALQLLEPASPPDDLSSLLHAAREIFLLLETTYSHLKRKKPKAYLFELVDWEFIACDDDFHEANGFYPYKNHLGIPLWSYLDMMQHCTTKRGKTIIRPHLQLVMGNDAVVKESGLLMGELGPIVQGILARINQPCFKNTSLIPVQIFSFFGPLDGRILQARFYPSGQLVIRASGIYHFTSENQEYLASLFLRYRFSEPRVGDGYEFDVFDVAEESPAGFPDSGEKNPLGSLVLRPASTSSTGKENVAL</sequence>
<evidence type="ECO:0000256" key="1">
    <source>
        <dbReference type="SAM" id="MobiDB-lite"/>
    </source>
</evidence>
<proteinExistence type="predicted"/>
<keyword evidence="3" id="KW-1185">Reference proteome</keyword>
<reference evidence="3" key="1">
    <citation type="journal article" date="2017" name="Genome Biol.">
        <title>Comparative genomics reveals high biological diversity and specific adaptations in the industrially and medically important fungal genus Aspergillus.</title>
        <authorList>
            <person name="de Vries R.P."/>
            <person name="Riley R."/>
            <person name="Wiebenga A."/>
            <person name="Aguilar-Osorio G."/>
            <person name="Amillis S."/>
            <person name="Uchima C.A."/>
            <person name="Anderluh G."/>
            <person name="Asadollahi M."/>
            <person name="Askin M."/>
            <person name="Barry K."/>
            <person name="Battaglia E."/>
            <person name="Bayram O."/>
            <person name="Benocci T."/>
            <person name="Braus-Stromeyer S.A."/>
            <person name="Caldana C."/>
            <person name="Canovas D."/>
            <person name="Cerqueira G.C."/>
            <person name="Chen F."/>
            <person name="Chen W."/>
            <person name="Choi C."/>
            <person name="Clum A."/>
            <person name="Dos Santos R.A."/>
            <person name="Damasio A.R."/>
            <person name="Diallinas G."/>
            <person name="Emri T."/>
            <person name="Fekete E."/>
            <person name="Flipphi M."/>
            <person name="Freyberg S."/>
            <person name="Gallo A."/>
            <person name="Gournas C."/>
            <person name="Habgood R."/>
            <person name="Hainaut M."/>
            <person name="Harispe M.L."/>
            <person name="Henrissat B."/>
            <person name="Hilden K.S."/>
            <person name="Hope R."/>
            <person name="Hossain A."/>
            <person name="Karabika E."/>
            <person name="Karaffa L."/>
            <person name="Karanyi Z."/>
            <person name="Krasevec N."/>
            <person name="Kuo A."/>
            <person name="Kusch H."/>
            <person name="LaButti K."/>
            <person name="Lagendijk E.L."/>
            <person name="Lapidus A."/>
            <person name="Levasseur A."/>
            <person name="Lindquist E."/>
            <person name="Lipzen A."/>
            <person name="Logrieco A.F."/>
            <person name="MacCabe A."/>
            <person name="Maekelae M.R."/>
            <person name="Malavazi I."/>
            <person name="Melin P."/>
            <person name="Meyer V."/>
            <person name="Mielnichuk N."/>
            <person name="Miskei M."/>
            <person name="Molnar A.P."/>
            <person name="Mule G."/>
            <person name="Ngan C.Y."/>
            <person name="Orejas M."/>
            <person name="Orosz E."/>
            <person name="Ouedraogo J.P."/>
            <person name="Overkamp K.M."/>
            <person name="Park H.-S."/>
            <person name="Perrone G."/>
            <person name="Piumi F."/>
            <person name="Punt P.J."/>
            <person name="Ram A.F."/>
            <person name="Ramon A."/>
            <person name="Rauscher S."/>
            <person name="Record E."/>
            <person name="Riano-Pachon D.M."/>
            <person name="Robert V."/>
            <person name="Roehrig J."/>
            <person name="Ruller R."/>
            <person name="Salamov A."/>
            <person name="Salih N.S."/>
            <person name="Samson R.A."/>
            <person name="Sandor E."/>
            <person name="Sanguinetti M."/>
            <person name="Schuetze T."/>
            <person name="Sepcic K."/>
            <person name="Shelest E."/>
            <person name="Sherlock G."/>
            <person name="Sophianopoulou V."/>
            <person name="Squina F.M."/>
            <person name="Sun H."/>
            <person name="Susca A."/>
            <person name="Todd R.B."/>
            <person name="Tsang A."/>
            <person name="Unkles S.E."/>
            <person name="van de Wiele N."/>
            <person name="van Rossen-Uffink D."/>
            <person name="Oliveira J.V."/>
            <person name="Vesth T.C."/>
            <person name="Visser J."/>
            <person name="Yu J.-H."/>
            <person name="Zhou M."/>
            <person name="Andersen M.R."/>
            <person name="Archer D.B."/>
            <person name="Baker S.E."/>
            <person name="Benoit I."/>
            <person name="Brakhage A.A."/>
            <person name="Braus G.H."/>
            <person name="Fischer R."/>
            <person name="Frisvad J.C."/>
            <person name="Goldman G.H."/>
            <person name="Houbraken J."/>
            <person name="Oakley B."/>
            <person name="Pocsi I."/>
            <person name="Scazzocchio C."/>
            <person name="Seiboth B."/>
            <person name="vanKuyk P.A."/>
            <person name="Wortman J."/>
            <person name="Dyer P.S."/>
            <person name="Grigoriev I.V."/>
        </authorList>
    </citation>
    <scope>NUCLEOTIDE SEQUENCE [LARGE SCALE GENOMIC DNA]</scope>
    <source>
        <strain evidence="3">CBS 506.65</strain>
    </source>
</reference>
<gene>
    <name evidence="2" type="ORF">ASPZODRAFT_132574</name>
</gene>
<dbReference type="AlphaFoldDB" id="A0A1L9SHD4"/>
<name>A0A1L9SHD4_9EURO</name>
<evidence type="ECO:0000313" key="3">
    <source>
        <dbReference type="Proteomes" id="UP000184188"/>
    </source>
</evidence>
<dbReference type="VEuPathDB" id="FungiDB:ASPZODRAFT_132574"/>